<sequence length="125" mass="14286">MVLEGQGKIMKSKMRMKNVTCVTREIVCLVYALMTAMPINVGGIIKDVLRRERVKNWQSISFGGLSTQFLRGHQIEEELRMNGVTEEQLQQLNMDYPLNVHLRALCRVGPGFEETLDDDDATEKE</sequence>
<dbReference type="EMBL" id="JACEIK010003088">
    <property type="protein sequence ID" value="MCD9640234.1"/>
    <property type="molecule type" value="Genomic_DNA"/>
</dbReference>
<feature type="transmembrane region" description="Helical" evidence="1">
    <location>
        <begin position="21"/>
        <end position="45"/>
    </location>
</feature>
<keyword evidence="3" id="KW-1185">Reference proteome</keyword>
<reference evidence="2 3" key="1">
    <citation type="journal article" date="2021" name="BMC Genomics">
        <title>Datura genome reveals duplications of psychoactive alkaloid biosynthetic genes and high mutation rate following tissue culture.</title>
        <authorList>
            <person name="Rajewski A."/>
            <person name="Carter-House D."/>
            <person name="Stajich J."/>
            <person name="Litt A."/>
        </authorList>
    </citation>
    <scope>NUCLEOTIDE SEQUENCE [LARGE SCALE GENOMIC DNA]</scope>
    <source>
        <strain evidence="2">AR-01</strain>
    </source>
</reference>
<evidence type="ECO:0000256" key="1">
    <source>
        <dbReference type="SAM" id="Phobius"/>
    </source>
</evidence>
<accession>A0ABS8V0M2</accession>
<keyword evidence="1" id="KW-1133">Transmembrane helix</keyword>
<gene>
    <name evidence="2" type="ORF">HAX54_025419</name>
</gene>
<protein>
    <submittedName>
        <fullName evidence="2">Uncharacterized protein</fullName>
    </submittedName>
</protein>
<evidence type="ECO:0000313" key="2">
    <source>
        <dbReference type="EMBL" id="MCD9640234.1"/>
    </source>
</evidence>
<proteinExistence type="predicted"/>
<keyword evidence="1" id="KW-0472">Membrane</keyword>
<comment type="caution">
    <text evidence="2">The sequence shown here is derived from an EMBL/GenBank/DDBJ whole genome shotgun (WGS) entry which is preliminary data.</text>
</comment>
<evidence type="ECO:0000313" key="3">
    <source>
        <dbReference type="Proteomes" id="UP000823775"/>
    </source>
</evidence>
<organism evidence="2 3">
    <name type="scientific">Datura stramonium</name>
    <name type="common">Jimsonweed</name>
    <name type="synonym">Common thornapple</name>
    <dbReference type="NCBI Taxonomy" id="4076"/>
    <lineage>
        <taxon>Eukaryota</taxon>
        <taxon>Viridiplantae</taxon>
        <taxon>Streptophyta</taxon>
        <taxon>Embryophyta</taxon>
        <taxon>Tracheophyta</taxon>
        <taxon>Spermatophyta</taxon>
        <taxon>Magnoliopsida</taxon>
        <taxon>eudicotyledons</taxon>
        <taxon>Gunneridae</taxon>
        <taxon>Pentapetalae</taxon>
        <taxon>asterids</taxon>
        <taxon>lamiids</taxon>
        <taxon>Solanales</taxon>
        <taxon>Solanaceae</taxon>
        <taxon>Solanoideae</taxon>
        <taxon>Datureae</taxon>
        <taxon>Datura</taxon>
    </lineage>
</organism>
<keyword evidence="1" id="KW-0812">Transmembrane</keyword>
<dbReference type="Proteomes" id="UP000823775">
    <property type="component" value="Unassembled WGS sequence"/>
</dbReference>
<name>A0ABS8V0M2_DATST</name>